<sequence length="89" mass="10099">MFHSEIQNDHKRIAAEERDYRPIPVIARVGPELIEENYLRIKTDIHKLLHEQLDLLAEELQQSQDKSEAQGAANKSILKPGATGQTLSL</sequence>
<organism evidence="2 3">
    <name type="scientific">Parapedobacter indicus</name>
    <dbReference type="NCBI Taxonomy" id="1477437"/>
    <lineage>
        <taxon>Bacteria</taxon>
        <taxon>Pseudomonadati</taxon>
        <taxon>Bacteroidota</taxon>
        <taxon>Sphingobacteriia</taxon>
        <taxon>Sphingobacteriales</taxon>
        <taxon>Sphingobacteriaceae</taxon>
        <taxon>Parapedobacter</taxon>
    </lineage>
</organism>
<dbReference type="RefSeq" id="WP_090623955.1">
    <property type="nucleotide sequence ID" value="NZ_FOQO01000001.1"/>
</dbReference>
<keyword evidence="3" id="KW-1185">Reference proteome</keyword>
<evidence type="ECO:0000256" key="1">
    <source>
        <dbReference type="SAM" id="MobiDB-lite"/>
    </source>
</evidence>
<name>A0A1I3DPP2_9SPHI</name>
<feature type="region of interest" description="Disordered" evidence="1">
    <location>
        <begin position="62"/>
        <end position="89"/>
    </location>
</feature>
<evidence type="ECO:0000313" key="3">
    <source>
        <dbReference type="Proteomes" id="UP000198670"/>
    </source>
</evidence>
<accession>A0A1I3DPP2</accession>
<evidence type="ECO:0000313" key="2">
    <source>
        <dbReference type="EMBL" id="SFH88633.1"/>
    </source>
</evidence>
<dbReference type="OrthoDB" id="102453at2"/>
<dbReference type="Proteomes" id="UP000198670">
    <property type="component" value="Unassembled WGS sequence"/>
</dbReference>
<dbReference type="STRING" id="1477437.SAMN05444682_101577"/>
<proteinExistence type="predicted"/>
<gene>
    <name evidence="2" type="ORF">SAMN05444682_101577</name>
</gene>
<dbReference type="AlphaFoldDB" id="A0A1I3DPP2"/>
<dbReference type="EMBL" id="FOQO01000001">
    <property type="protein sequence ID" value="SFH88633.1"/>
    <property type="molecule type" value="Genomic_DNA"/>
</dbReference>
<reference evidence="2 3" key="1">
    <citation type="submission" date="2016-10" db="EMBL/GenBank/DDBJ databases">
        <authorList>
            <person name="de Groot N.N."/>
        </authorList>
    </citation>
    <scope>NUCLEOTIDE SEQUENCE [LARGE SCALE GENOMIC DNA]</scope>
    <source>
        <strain evidence="2 3">RK1</strain>
    </source>
</reference>
<protein>
    <submittedName>
        <fullName evidence="2">Uncharacterized protein</fullName>
    </submittedName>
</protein>